<evidence type="ECO:0000256" key="4">
    <source>
        <dbReference type="ARBA" id="ARBA00022729"/>
    </source>
</evidence>
<protein>
    <submittedName>
        <fullName evidence="6">Amino acid ABC transporter substrate-binding protein</fullName>
    </submittedName>
</protein>
<evidence type="ECO:0000256" key="2">
    <source>
        <dbReference type="ARBA" id="ARBA00008814"/>
    </source>
</evidence>
<dbReference type="AlphaFoldDB" id="A0A1U7HL13"/>
<dbReference type="RefSeq" id="WP_073550471.1">
    <property type="nucleotide sequence ID" value="NZ_CAWMVK010000005.1"/>
</dbReference>
<dbReference type="InterPro" id="IPR002491">
    <property type="entry name" value="ABC_transptr_periplasmic_BD"/>
</dbReference>
<evidence type="ECO:0000256" key="3">
    <source>
        <dbReference type="ARBA" id="ARBA00022448"/>
    </source>
</evidence>
<dbReference type="InterPro" id="IPR051313">
    <property type="entry name" value="Bact_iron-sidero_bind"/>
</dbReference>
<dbReference type="GO" id="GO:0030288">
    <property type="term" value="C:outer membrane-bounded periplasmic space"/>
    <property type="evidence" value="ECO:0007669"/>
    <property type="project" value="TreeGrafter"/>
</dbReference>
<keyword evidence="7" id="KW-1185">Reference proteome</keyword>
<dbReference type="CDD" id="cd01146">
    <property type="entry name" value="FhuD"/>
    <property type="match status" value="1"/>
</dbReference>
<proteinExistence type="inferred from homology"/>
<evidence type="ECO:0000313" key="7">
    <source>
        <dbReference type="Proteomes" id="UP000185984"/>
    </source>
</evidence>
<gene>
    <name evidence="6" type="ORF">NIES1031_15710</name>
</gene>
<dbReference type="OrthoDB" id="418958at2"/>
<evidence type="ECO:0000256" key="1">
    <source>
        <dbReference type="ARBA" id="ARBA00004196"/>
    </source>
</evidence>
<feature type="domain" description="Fe/B12 periplasmic-binding" evidence="5">
    <location>
        <begin position="54"/>
        <end position="322"/>
    </location>
</feature>
<dbReference type="PROSITE" id="PS50983">
    <property type="entry name" value="FE_B12_PBP"/>
    <property type="match status" value="1"/>
</dbReference>
<dbReference type="Proteomes" id="UP000185984">
    <property type="component" value="Unassembled WGS sequence"/>
</dbReference>
<name>A0A1U7HL13_9CHRO</name>
<dbReference type="Pfam" id="PF01497">
    <property type="entry name" value="Peripla_BP_2"/>
    <property type="match status" value="1"/>
</dbReference>
<accession>A0A1U7HL13</accession>
<comment type="caution">
    <text evidence="6">The sequence shown here is derived from an EMBL/GenBank/DDBJ whole genome shotgun (WGS) entry which is preliminary data.</text>
</comment>
<evidence type="ECO:0000259" key="5">
    <source>
        <dbReference type="PROSITE" id="PS50983"/>
    </source>
</evidence>
<dbReference type="GO" id="GO:1901678">
    <property type="term" value="P:iron coordination entity transport"/>
    <property type="evidence" value="ECO:0007669"/>
    <property type="project" value="UniProtKB-ARBA"/>
</dbReference>
<comment type="similarity">
    <text evidence="2">Belongs to the bacterial solute-binding protein 8 family.</text>
</comment>
<keyword evidence="4" id="KW-0732">Signal</keyword>
<keyword evidence="3" id="KW-0813">Transport</keyword>
<dbReference type="PANTHER" id="PTHR30532">
    <property type="entry name" value="IRON III DICITRATE-BINDING PERIPLASMIC PROTEIN"/>
    <property type="match status" value="1"/>
</dbReference>
<dbReference type="Gene3D" id="3.40.50.1980">
    <property type="entry name" value="Nitrogenase molybdenum iron protein domain"/>
    <property type="match status" value="2"/>
</dbReference>
<sequence>MLHRIYRRIRFGLLTILTVSIVACTSNDRVAVNADCYTVQHIAGETCVPRQPQRVVALDSVTLEYLLSLGIRSIGAVSSAFAADLQQDLTGVADIGSTGEPNLEKILALQPDLIVGIDYYQTIYTQSSQIAPTILYEVEHSGKWNEIFLDFAQMLQKGEVAQQVINNYYTRLEQFKQQMGERLNTTEVSVVRIYPNQINLYLKDSFCGTILQDAGLPRPPAQAIAADDAQRRFGNPIQTSISPELLSQADGDVMFVWTGENTVEADQQAQQKLAQLKSDPLWQKLEVVQQNKIYQVPSYWIGSGPIAANLVVDDLFKYLINR</sequence>
<evidence type="ECO:0000313" key="6">
    <source>
        <dbReference type="EMBL" id="OKH24241.1"/>
    </source>
</evidence>
<dbReference type="EMBL" id="MRCC01000013">
    <property type="protein sequence ID" value="OKH24241.1"/>
    <property type="molecule type" value="Genomic_DNA"/>
</dbReference>
<dbReference type="SUPFAM" id="SSF53807">
    <property type="entry name" value="Helical backbone' metal receptor"/>
    <property type="match status" value="1"/>
</dbReference>
<dbReference type="PANTHER" id="PTHR30532:SF25">
    <property type="entry name" value="IRON(III) DICITRATE-BINDING PERIPLASMIC PROTEIN"/>
    <property type="match status" value="1"/>
</dbReference>
<dbReference type="STRING" id="247279.NIES1031_15710"/>
<comment type="subcellular location">
    <subcellularLocation>
        <location evidence="1">Cell envelope</location>
    </subcellularLocation>
</comment>
<dbReference type="PROSITE" id="PS51257">
    <property type="entry name" value="PROKAR_LIPOPROTEIN"/>
    <property type="match status" value="1"/>
</dbReference>
<organism evidence="6 7">
    <name type="scientific">Chroogloeocystis siderophila 5.2 s.c.1</name>
    <dbReference type="NCBI Taxonomy" id="247279"/>
    <lineage>
        <taxon>Bacteria</taxon>
        <taxon>Bacillati</taxon>
        <taxon>Cyanobacteriota</taxon>
        <taxon>Cyanophyceae</taxon>
        <taxon>Oscillatoriophycideae</taxon>
        <taxon>Chroococcales</taxon>
        <taxon>Chroococcaceae</taxon>
        <taxon>Chroogloeocystis</taxon>
    </lineage>
</organism>
<reference evidence="6 7" key="1">
    <citation type="submission" date="2016-11" db="EMBL/GenBank/DDBJ databases">
        <title>Draft Genome Sequences of Nine Cyanobacterial Strains from Diverse Habitats.</title>
        <authorList>
            <person name="Zhu T."/>
            <person name="Hou S."/>
            <person name="Lu X."/>
            <person name="Hess W.R."/>
        </authorList>
    </citation>
    <scope>NUCLEOTIDE SEQUENCE [LARGE SCALE GENOMIC DNA]</scope>
    <source>
        <strain evidence="6 7">5.2 s.c.1</strain>
    </source>
</reference>